<dbReference type="EMBL" id="BTGB01000005">
    <property type="protein sequence ID" value="GMM47438.1"/>
    <property type="molecule type" value="Genomic_DNA"/>
</dbReference>
<protein>
    <submittedName>
        <fullName evidence="1">Uncharacterized protein</fullName>
    </submittedName>
</protein>
<dbReference type="Proteomes" id="UP001378960">
    <property type="component" value="Unassembled WGS sequence"/>
</dbReference>
<organism evidence="1 2">
    <name type="scientific">Pichia kluyveri</name>
    <name type="common">Yeast</name>
    <dbReference type="NCBI Taxonomy" id="36015"/>
    <lineage>
        <taxon>Eukaryota</taxon>
        <taxon>Fungi</taxon>
        <taxon>Dikarya</taxon>
        <taxon>Ascomycota</taxon>
        <taxon>Saccharomycotina</taxon>
        <taxon>Pichiomycetes</taxon>
        <taxon>Pichiales</taxon>
        <taxon>Pichiaceae</taxon>
        <taxon>Pichia</taxon>
    </lineage>
</organism>
<accession>A0AAV5R884</accession>
<comment type="caution">
    <text evidence="1">The sequence shown here is derived from an EMBL/GenBank/DDBJ whole genome shotgun (WGS) entry which is preliminary data.</text>
</comment>
<reference evidence="1 2" key="1">
    <citation type="journal article" date="2023" name="Elife">
        <title>Identification of key yeast species and microbe-microbe interactions impacting larval growth of Drosophila in the wild.</title>
        <authorList>
            <person name="Mure A."/>
            <person name="Sugiura Y."/>
            <person name="Maeda R."/>
            <person name="Honda K."/>
            <person name="Sakurai N."/>
            <person name="Takahashi Y."/>
            <person name="Watada M."/>
            <person name="Katoh T."/>
            <person name="Gotoh A."/>
            <person name="Gotoh Y."/>
            <person name="Taniguchi I."/>
            <person name="Nakamura K."/>
            <person name="Hayashi T."/>
            <person name="Katayama T."/>
            <person name="Uemura T."/>
            <person name="Hattori Y."/>
        </authorList>
    </citation>
    <scope>NUCLEOTIDE SEQUENCE [LARGE SCALE GENOMIC DNA]</scope>
    <source>
        <strain evidence="1 2">PK-24</strain>
    </source>
</reference>
<proteinExistence type="predicted"/>
<name>A0AAV5R884_PICKL</name>
<dbReference type="AlphaFoldDB" id="A0AAV5R884"/>
<evidence type="ECO:0000313" key="2">
    <source>
        <dbReference type="Proteomes" id="UP001378960"/>
    </source>
</evidence>
<evidence type="ECO:0000313" key="1">
    <source>
        <dbReference type="EMBL" id="GMM47438.1"/>
    </source>
</evidence>
<gene>
    <name evidence="1" type="ORF">DAPK24_040130</name>
</gene>
<keyword evidence="2" id="KW-1185">Reference proteome</keyword>
<sequence>MSNNLNEDSNDRIEDSDIVMDDTTRYIHEGIEKLKKVLALGVTGTQRDSINGFLESMNINSSFANSTENKDFGAEKSNIFSIIIYM</sequence>